<evidence type="ECO:0000313" key="3">
    <source>
        <dbReference type="Proteomes" id="UP000229323"/>
    </source>
</evidence>
<organism evidence="2 3">
    <name type="scientific">Prevotella intermedia</name>
    <dbReference type="NCBI Taxonomy" id="28131"/>
    <lineage>
        <taxon>Bacteria</taxon>
        <taxon>Pseudomonadati</taxon>
        <taxon>Bacteroidota</taxon>
        <taxon>Bacteroidia</taxon>
        <taxon>Bacteroidales</taxon>
        <taxon>Prevotellaceae</taxon>
        <taxon>Prevotella</taxon>
    </lineage>
</organism>
<dbReference type="Proteomes" id="UP000229323">
    <property type="component" value="Chromosome"/>
</dbReference>
<sequence length="316" mass="36687">MYEVTAETPLSMEDLERKKKFDRLQKLMDRCVSSAYTNYVDSIYRKKEFLELKQAKSMLQQESMHRTDELSRLYLSYPAISCVEAYYEEKELLWESTFYESLTREEKAQWMDFNPLDFDFAKYSAEPTFYNDRLPLFSFLIEAIVLEKCAVYLKKEIDFLIMATPMAPNSIVINEIHTPKTNERKEEKKVVGKANIFHSTLTTEQIEILTNCINEAQVFTTSITIQNLTNFFNGKLEGVLVSNNNRLLAYLMSQLSARNYITNEWQSVIASQQLVLGKAKEKPLTRTDLSSANDSARPEPKGSEIIDKYIKQLKKG</sequence>
<reference evidence="2 3" key="1">
    <citation type="submission" date="2017-11" db="EMBL/GenBank/DDBJ databases">
        <title>Genome sequencing of Prevotella intermedia KCOM 2033.</title>
        <authorList>
            <person name="Kook J.-K."/>
            <person name="Park S.-N."/>
            <person name="Lim Y.K."/>
        </authorList>
    </citation>
    <scope>NUCLEOTIDE SEQUENCE [LARGE SCALE GENOMIC DNA]</scope>
    <source>
        <strain evidence="2 3">KCOM 2033</strain>
    </source>
</reference>
<name>A0A2D3NCS7_PREIN</name>
<evidence type="ECO:0000256" key="1">
    <source>
        <dbReference type="SAM" id="MobiDB-lite"/>
    </source>
</evidence>
<accession>A0A2D3NCS7</accession>
<protein>
    <submittedName>
        <fullName evidence="2">Uncharacterized protein</fullName>
    </submittedName>
</protein>
<feature type="region of interest" description="Disordered" evidence="1">
    <location>
        <begin position="281"/>
        <end position="303"/>
    </location>
</feature>
<proteinExistence type="predicted"/>
<dbReference type="EMBL" id="CP024696">
    <property type="protein sequence ID" value="ATV53228.1"/>
    <property type="molecule type" value="Genomic_DNA"/>
</dbReference>
<evidence type="ECO:0000313" key="2">
    <source>
        <dbReference type="EMBL" id="ATV53228.1"/>
    </source>
</evidence>
<gene>
    <name evidence="2" type="ORF">CTM50_09405</name>
</gene>
<dbReference type="AlphaFoldDB" id="A0A2D3NCS7"/>